<proteinExistence type="predicted"/>
<evidence type="ECO:0000256" key="1">
    <source>
        <dbReference type="SAM" id="Phobius"/>
    </source>
</evidence>
<dbReference type="SUPFAM" id="SSF48452">
    <property type="entry name" value="TPR-like"/>
    <property type="match status" value="1"/>
</dbReference>
<sequence>MAVLLALYLVVTVQYSILLLGTDSVIAKVEGAALLVLPLVGAWALVAELRFGTRAQRLLRRMIELDRLPVDTLPHRPSGRPDRAAADAEFPVFQAEVEANPDDWTSWYRLALAYDACGDRRRARWATRRAIRIEREAAARG</sequence>
<keyword evidence="1" id="KW-0472">Membrane</keyword>
<evidence type="ECO:0000313" key="3">
    <source>
        <dbReference type="Proteomes" id="UP000479756"/>
    </source>
</evidence>
<reference evidence="2 3" key="1">
    <citation type="journal article" date="2014" name="Int. J. Syst. Evol. Microbiol.">
        <title>Description of Galbitalea soli gen. nov., sp. nov., and Frondihabitans sucicola sp. nov.</title>
        <authorList>
            <person name="Kim S.J."/>
            <person name="Lim J.M."/>
            <person name="Ahn J.H."/>
            <person name="Weon H.Y."/>
            <person name="Hamada M."/>
            <person name="Suzuki K."/>
            <person name="Ahn T.Y."/>
            <person name="Kwon S.W."/>
        </authorList>
    </citation>
    <scope>NUCLEOTIDE SEQUENCE [LARGE SCALE GENOMIC DNA]</scope>
    <source>
        <strain evidence="2 3">NBRC 108727</strain>
    </source>
</reference>
<feature type="transmembrane region" description="Helical" evidence="1">
    <location>
        <begin position="31"/>
        <end position="51"/>
    </location>
</feature>
<dbReference type="AlphaFoldDB" id="A0A7C9TPL6"/>
<protein>
    <recommendedName>
        <fullName evidence="4">Tetratricopeptide repeat protein</fullName>
    </recommendedName>
</protein>
<dbReference type="InterPro" id="IPR011990">
    <property type="entry name" value="TPR-like_helical_dom_sf"/>
</dbReference>
<comment type="caution">
    <text evidence="2">The sequence shown here is derived from an EMBL/GenBank/DDBJ whole genome shotgun (WGS) entry which is preliminary data.</text>
</comment>
<dbReference type="Proteomes" id="UP000479756">
    <property type="component" value="Unassembled WGS sequence"/>
</dbReference>
<name>A0A7C9TPL6_9MICO</name>
<keyword evidence="1" id="KW-1133">Transmembrane helix</keyword>
<dbReference type="Gene3D" id="1.25.40.10">
    <property type="entry name" value="Tetratricopeptide repeat domain"/>
    <property type="match status" value="1"/>
</dbReference>
<accession>A0A7C9TPL6</accession>
<evidence type="ECO:0008006" key="4">
    <source>
        <dbReference type="Google" id="ProtNLM"/>
    </source>
</evidence>
<dbReference type="EMBL" id="JAAGWZ010000001">
    <property type="protein sequence ID" value="NEM90359.1"/>
    <property type="molecule type" value="Genomic_DNA"/>
</dbReference>
<keyword evidence="3" id="KW-1185">Reference proteome</keyword>
<evidence type="ECO:0000313" key="2">
    <source>
        <dbReference type="EMBL" id="NEM90359.1"/>
    </source>
</evidence>
<organism evidence="2 3">
    <name type="scientific">Galbitalea soli</name>
    <dbReference type="NCBI Taxonomy" id="1268042"/>
    <lineage>
        <taxon>Bacteria</taxon>
        <taxon>Bacillati</taxon>
        <taxon>Actinomycetota</taxon>
        <taxon>Actinomycetes</taxon>
        <taxon>Micrococcales</taxon>
        <taxon>Microbacteriaceae</taxon>
        <taxon>Galbitalea</taxon>
    </lineage>
</organism>
<keyword evidence="1" id="KW-0812">Transmembrane</keyword>
<gene>
    <name evidence="2" type="ORF">G3T37_03210</name>
</gene>